<sequence length="104" mass="11983">MLTVKDRPQTTTPSNENISIIKIIFWIMCFLILFGGLNSSETKSPSDHKFELRMDARDALKARLRDPGSLQIIDERSSGNTVRIRYRAKNGFGGYNEETFIWKK</sequence>
<organism evidence="2">
    <name type="scientific">viral metagenome</name>
    <dbReference type="NCBI Taxonomy" id="1070528"/>
    <lineage>
        <taxon>unclassified sequences</taxon>
        <taxon>metagenomes</taxon>
        <taxon>organismal metagenomes</taxon>
    </lineage>
</organism>
<gene>
    <name evidence="2" type="ORF">MM415A03350_0006</name>
</gene>
<protein>
    <submittedName>
        <fullName evidence="2">Uncharacterized protein</fullName>
    </submittedName>
</protein>
<accession>A0A6M3JPI8</accession>
<evidence type="ECO:0000256" key="1">
    <source>
        <dbReference type="SAM" id="Phobius"/>
    </source>
</evidence>
<evidence type="ECO:0000313" key="2">
    <source>
        <dbReference type="EMBL" id="QJA71168.1"/>
    </source>
</evidence>
<proteinExistence type="predicted"/>
<keyword evidence="1" id="KW-0472">Membrane</keyword>
<keyword evidence="1" id="KW-1133">Transmembrane helix</keyword>
<dbReference type="EMBL" id="MT141851">
    <property type="protein sequence ID" value="QJA71168.1"/>
    <property type="molecule type" value="Genomic_DNA"/>
</dbReference>
<name>A0A6M3JPI8_9ZZZZ</name>
<dbReference type="AlphaFoldDB" id="A0A6M3JPI8"/>
<feature type="transmembrane region" description="Helical" evidence="1">
    <location>
        <begin position="20"/>
        <end position="39"/>
    </location>
</feature>
<keyword evidence="1" id="KW-0812">Transmembrane</keyword>
<reference evidence="2" key="1">
    <citation type="submission" date="2020-03" db="EMBL/GenBank/DDBJ databases">
        <title>The deep terrestrial virosphere.</title>
        <authorList>
            <person name="Holmfeldt K."/>
            <person name="Nilsson E."/>
            <person name="Simone D."/>
            <person name="Lopez-Fernandez M."/>
            <person name="Wu X."/>
            <person name="de Brujin I."/>
            <person name="Lundin D."/>
            <person name="Andersson A."/>
            <person name="Bertilsson S."/>
            <person name="Dopson M."/>
        </authorList>
    </citation>
    <scope>NUCLEOTIDE SEQUENCE</scope>
    <source>
        <strain evidence="2">MM415A03350</strain>
    </source>
</reference>